<sequence length="361" mass="40825">MKIAIRADSSVFLGAGHVMRCLTLADMLKKSGAEVCFICREIFGNLIGYIESLGYEVFVLPGINEMDVGSLGELVQALKDDEKKDLAATRTFFEHSAVLDWLVVDHYALGEDWESGARTFSKKIFVIDDLADRKHDCDILLNQNPNAWNKPIYDRLVPCHCNKLLGTSYVLLRQEFRNMRFSKRTREGALSRILVFYGGSDTSNETEKALNALQGLRDDQLHIDVVVGQANPHKSMIEHMCNAMPGAAFHCQIDYMAELMNKADLAIGAGGSTTWERCYLGLPALVTILAENQRKGIEELESEQAFINLGWYQDVSDKHIFEQLNRLRSNPETLRSMSRRSLELMDAGKLFSEKQWVEMFV</sequence>
<feature type="domain" description="Glycosyl transferase family 28 C-terminal" evidence="2">
    <location>
        <begin position="194"/>
        <end position="341"/>
    </location>
</feature>
<dbReference type="NCBIfam" id="TIGR03590">
    <property type="entry name" value="PseG"/>
    <property type="match status" value="1"/>
</dbReference>
<organism evidence="3 4">
    <name type="scientific">Saccharibacillus alkalitolerans</name>
    <dbReference type="NCBI Taxonomy" id="2705290"/>
    <lineage>
        <taxon>Bacteria</taxon>
        <taxon>Bacillati</taxon>
        <taxon>Bacillota</taxon>
        <taxon>Bacilli</taxon>
        <taxon>Bacillales</taxon>
        <taxon>Paenibacillaceae</taxon>
        <taxon>Saccharibacillus</taxon>
    </lineage>
</organism>
<proteinExistence type="predicted"/>
<evidence type="ECO:0000259" key="2">
    <source>
        <dbReference type="Pfam" id="PF04101"/>
    </source>
</evidence>
<protein>
    <submittedName>
        <fullName evidence="3">UDP-2,4-diacetamido-2,4, 6-trideoxy-beta-L-altropyranose hydrolase</fullName>
        <ecNumber evidence="3">3.6.1.57</ecNumber>
    </submittedName>
</protein>
<dbReference type="Proteomes" id="UP000800303">
    <property type="component" value="Unassembled WGS sequence"/>
</dbReference>
<dbReference type="EMBL" id="JAAFGS010000004">
    <property type="protein sequence ID" value="NGZ76110.1"/>
    <property type="molecule type" value="Genomic_DNA"/>
</dbReference>
<gene>
    <name evidence="3" type="primary">pseG</name>
    <name evidence="3" type="ORF">GYN08_12350</name>
</gene>
<dbReference type="EC" id="3.6.1.57" evidence="3"/>
<dbReference type="SUPFAM" id="SSF53756">
    <property type="entry name" value="UDP-Glycosyltransferase/glycogen phosphorylase"/>
    <property type="match status" value="1"/>
</dbReference>
<keyword evidence="3" id="KW-0378">Hydrolase</keyword>
<dbReference type="Pfam" id="PF04101">
    <property type="entry name" value="Glyco_tran_28_C"/>
    <property type="match status" value="1"/>
</dbReference>
<dbReference type="InterPro" id="IPR007235">
    <property type="entry name" value="Glyco_trans_28_C"/>
</dbReference>
<evidence type="ECO:0000313" key="4">
    <source>
        <dbReference type="Proteomes" id="UP000800303"/>
    </source>
</evidence>
<keyword evidence="4" id="KW-1185">Reference proteome</keyword>
<evidence type="ECO:0000313" key="3">
    <source>
        <dbReference type="EMBL" id="NGZ76110.1"/>
    </source>
</evidence>
<accession>A0ABX0F878</accession>
<dbReference type="PANTHER" id="PTHR21015:SF28">
    <property type="entry name" value="SLL1722 PROTEIN"/>
    <property type="match status" value="1"/>
</dbReference>
<dbReference type="Gene3D" id="3.40.50.11190">
    <property type="match status" value="1"/>
</dbReference>
<dbReference type="GO" id="GO:0016787">
    <property type="term" value="F:hydrolase activity"/>
    <property type="evidence" value="ECO:0007669"/>
    <property type="project" value="UniProtKB-KW"/>
</dbReference>
<name>A0ABX0F878_9BACL</name>
<comment type="caution">
    <text evidence="3">The sequence shown here is derived from an EMBL/GenBank/DDBJ whole genome shotgun (WGS) entry which is preliminary data.</text>
</comment>
<dbReference type="PANTHER" id="PTHR21015">
    <property type="entry name" value="UDP-N-ACETYLGLUCOSAMINE--N-ACETYLMURAMYL-(PENTAPEPTIDE) PYROPHOSPHORYL-UNDECAPRENOL N-ACETYLGLUCOSAMINE TRANSFERASE 1"/>
    <property type="match status" value="1"/>
</dbReference>
<keyword evidence="1" id="KW-0472">Membrane</keyword>
<reference evidence="3 4" key="1">
    <citation type="submission" date="2020-01" db="EMBL/GenBank/DDBJ databases">
        <title>Polyphasic characterisation and genomic insights into a novel alkali tolerant bacterium VR-M41.</title>
        <authorList>
            <person name="Vemuluri V.R."/>
        </authorList>
    </citation>
    <scope>NUCLEOTIDE SEQUENCE [LARGE SCALE GENOMIC DNA]</scope>
    <source>
        <strain evidence="3 4">VR-M41</strain>
    </source>
</reference>
<evidence type="ECO:0000256" key="1">
    <source>
        <dbReference type="ARBA" id="ARBA00023136"/>
    </source>
</evidence>
<dbReference type="InterPro" id="IPR020023">
    <property type="entry name" value="PseG"/>
</dbReference>
<dbReference type="Gene3D" id="3.40.50.2000">
    <property type="entry name" value="Glycogen Phosphorylase B"/>
    <property type="match status" value="1"/>
</dbReference>
<dbReference type="RefSeq" id="WP_166274631.1">
    <property type="nucleotide sequence ID" value="NZ_JAAFGS010000004.1"/>
</dbReference>